<name>X1V4E9_9ZZZZ</name>
<comment type="caution">
    <text evidence="2">The sequence shown here is derived from an EMBL/GenBank/DDBJ whole genome shotgun (WGS) entry which is preliminary data.</text>
</comment>
<accession>X1V4E9</accession>
<dbReference type="Pfam" id="PF13228">
    <property type="entry name" value="DUF4037"/>
    <property type="match status" value="1"/>
</dbReference>
<feature type="domain" description="DUF4037" evidence="1">
    <location>
        <begin position="6"/>
        <end position="103"/>
    </location>
</feature>
<gene>
    <name evidence="2" type="ORF">S12H4_47457</name>
</gene>
<dbReference type="EMBL" id="BARW01029549">
    <property type="protein sequence ID" value="GAJ10687.1"/>
    <property type="molecule type" value="Genomic_DNA"/>
</dbReference>
<proteinExistence type="predicted"/>
<evidence type="ECO:0000313" key="2">
    <source>
        <dbReference type="EMBL" id="GAJ10687.1"/>
    </source>
</evidence>
<sequence>LGPIDWLTLPHNKLRSVTAGRVFRDDIGLEKIRSRLSWYPQDVWLYILASVWTRIGQEEHLMGRAGSVSDENGSAIIGSRLVRDIMRLAFLMEREYPPYAKWFGTAFSQLKSAAELGPILTNVLHATSWKERETGLCDAYEILVGIHNSLGITTPISAEVSQFWGRPFKIIRGEKIAKTIIEYIKASEVVSLAKRSLIGNIDLISDNTNLLEDESLRLALKALYT</sequence>
<protein>
    <recommendedName>
        <fullName evidence="1">DUF4037 domain-containing protein</fullName>
    </recommendedName>
</protein>
<organism evidence="2">
    <name type="scientific">marine sediment metagenome</name>
    <dbReference type="NCBI Taxonomy" id="412755"/>
    <lineage>
        <taxon>unclassified sequences</taxon>
        <taxon>metagenomes</taxon>
        <taxon>ecological metagenomes</taxon>
    </lineage>
</organism>
<dbReference type="AlphaFoldDB" id="X1V4E9"/>
<dbReference type="InterPro" id="IPR025117">
    <property type="entry name" value="DUF4037"/>
</dbReference>
<reference evidence="2" key="1">
    <citation type="journal article" date="2014" name="Front. Microbiol.">
        <title>High frequency of phylogenetically diverse reductive dehalogenase-homologous genes in deep subseafloor sedimentary metagenomes.</title>
        <authorList>
            <person name="Kawai M."/>
            <person name="Futagami T."/>
            <person name="Toyoda A."/>
            <person name="Takaki Y."/>
            <person name="Nishi S."/>
            <person name="Hori S."/>
            <person name="Arai W."/>
            <person name="Tsubouchi T."/>
            <person name="Morono Y."/>
            <person name="Uchiyama I."/>
            <person name="Ito T."/>
            <person name="Fujiyama A."/>
            <person name="Inagaki F."/>
            <person name="Takami H."/>
        </authorList>
    </citation>
    <scope>NUCLEOTIDE SEQUENCE</scope>
    <source>
        <strain evidence="2">Expedition CK06-06</strain>
    </source>
</reference>
<feature type="non-terminal residue" evidence="2">
    <location>
        <position position="1"/>
    </location>
</feature>
<evidence type="ECO:0000259" key="1">
    <source>
        <dbReference type="Pfam" id="PF13228"/>
    </source>
</evidence>